<name>A0ABW1J260_9PSEU</name>
<dbReference type="Pfam" id="PF13556">
    <property type="entry name" value="HTH_30"/>
    <property type="match status" value="1"/>
</dbReference>
<dbReference type="Pfam" id="PF14361">
    <property type="entry name" value="RsbRD_N"/>
    <property type="match status" value="1"/>
</dbReference>
<accession>A0ABW1J260</accession>
<protein>
    <submittedName>
        <fullName evidence="3">PucR family transcriptional regulator</fullName>
    </submittedName>
</protein>
<evidence type="ECO:0000313" key="3">
    <source>
        <dbReference type="EMBL" id="MFC5994570.1"/>
    </source>
</evidence>
<reference evidence="4" key="1">
    <citation type="journal article" date="2019" name="Int. J. Syst. Evol. Microbiol.">
        <title>The Global Catalogue of Microorganisms (GCM) 10K type strain sequencing project: providing services to taxonomists for standard genome sequencing and annotation.</title>
        <authorList>
            <consortium name="The Broad Institute Genomics Platform"/>
            <consortium name="The Broad Institute Genome Sequencing Center for Infectious Disease"/>
            <person name="Wu L."/>
            <person name="Ma J."/>
        </authorList>
    </citation>
    <scope>NUCLEOTIDE SEQUENCE [LARGE SCALE GENOMIC DNA]</scope>
    <source>
        <strain evidence="4">CCM 8391</strain>
    </source>
</reference>
<evidence type="ECO:0000259" key="1">
    <source>
        <dbReference type="Pfam" id="PF13556"/>
    </source>
</evidence>
<gene>
    <name evidence="3" type="ORF">ACFQE5_10145</name>
</gene>
<dbReference type="EMBL" id="JBHSQW010000023">
    <property type="protein sequence ID" value="MFC5994570.1"/>
    <property type="molecule type" value="Genomic_DNA"/>
</dbReference>
<organism evidence="3 4">
    <name type="scientific">Pseudonocardia hispaniensis</name>
    <dbReference type="NCBI Taxonomy" id="904933"/>
    <lineage>
        <taxon>Bacteria</taxon>
        <taxon>Bacillati</taxon>
        <taxon>Actinomycetota</taxon>
        <taxon>Actinomycetes</taxon>
        <taxon>Pseudonocardiales</taxon>
        <taxon>Pseudonocardiaceae</taxon>
        <taxon>Pseudonocardia</taxon>
    </lineage>
</organism>
<dbReference type="InterPro" id="IPR051448">
    <property type="entry name" value="CdaR-like_regulators"/>
</dbReference>
<proteinExistence type="predicted"/>
<feature type="domain" description="RsbT co-antagonist protein RsbRD N-terminal" evidence="2">
    <location>
        <begin position="32"/>
        <end position="166"/>
    </location>
</feature>
<dbReference type="PANTHER" id="PTHR33744">
    <property type="entry name" value="CARBOHYDRATE DIACID REGULATOR"/>
    <property type="match status" value="1"/>
</dbReference>
<feature type="domain" description="PucR C-terminal helix-turn-helix" evidence="1">
    <location>
        <begin position="330"/>
        <end position="386"/>
    </location>
</feature>
<dbReference type="Gene3D" id="1.10.10.2840">
    <property type="entry name" value="PucR C-terminal helix-turn-helix domain"/>
    <property type="match status" value="1"/>
</dbReference>
<comment type="caution">
    <text evidence="3">The sequence shown here is derived from an EMBL/GenBank/DDBJ whole genome shotgun (WGS) entry which is preliminary data.</text>
</comment>
<keyword evidence="4" id="KW-1185">Reference proteome</keyword>
<dbReference type="InterPro" id="IPR025736">
    <property type="entry name" value="PucR_C-HTH_dom"/>
</dbReference>
<dbReference type="InterPro" id="IPR042070">
    <property type="entry name" value="PucR_C-HTH_sf"/>
</dbReference>
<dbReference type="RefSeq" id="WP_379584592.1">
    <property type="nucleotide sequence ID" value="NZ_JBHSQW010000023.1"/>
</dbReference>
<dbReference type="PANTHER" id="PTHR33744:SF1">
    <property type="entry name" value="DNA-BINDING TRANSCRIPTIONAL ACTIVATOR ADER"/>
    <property type="match status" value="1"/>
</dbReference>
<dbReference type="Proteomes" id="UP001596302">
    <property type="component" value="Unassembled WGS sequence"/>
</dbReference>
<evidence type="ECO:0000259" key="2">
    <source>
        <dbReference type="Pfam" id="PF14361"/>
    </source>
</evidence>
<sequence length="396" mass="43862">MATKKGGRAMGDDRQDGLARVAQRLEEQSGQLVAQQLAALNRFPSYRRVPAEDLRRSCERNVLRVVTSLRGDARLPPQIEEDERDSGRRRALQGIPSDDVVAAYRAVLGVLRDAFLDAAAALSIPLDAVLAGTRRLWELTDRFSTELVSARHQVELDLVRREERERLTFLHNVLTGTLRPGELVEGGAAHGLRTDREYWVIRARSMTPGRDAVELIPSLERATAAAHHPPLLGLIGEDVAGIIARPPDQGPNHALIAIDGPVSATGLHTAFVEATRHLEIAARFDLRGVVDAARLSLRAAVADHERLGEMLYRRYAASVHAGSGLSATILHSVQVYLDHRRSIPTTARALSVHVNTLRYRLQRFEALTGADLHDTRTAFEVWWALQYARIRRQPGP</sequence>
<evidence type="ECO:0000313" key="4">
    <source>
        <dbReference type="Proteomes" id="UP001596302"/>
    </source>
</evidence>
<dbReference type="InterPro" id="IPR025751">
    <property type="entry name" value="RsbRD_N_dom"/>
</dbReference>